<feature type="transmembrane region" description="Helical" evidence="8">
    <location>
        <begin position="298"/>
        <end position="319"/>
    </location>
</feature>
<keyword evidence="3" id="KW-0328">Glycosyltransferase</keyword>
<keyword evidence="5 8" id="KW-0812">Transmembrane</keyword>
<feature type="transmembrane region" description="Helical" evidence="8">
    <location>
        <begin position="326"/>
        <end position="347"/>
    </location>
</feature>
<feature type="transmembrane region" description="Helical" evidence="8">
    <location>
        <begin position="245"/>
        <end position="268"/>
    </location>
</feature>
<dbReference type="Pfam" id="PF13231">
    <property type="entry name" value="PMT_2"/>
    <property type="match status" value="1"/>
</dbReference>
<keyword evidence="6 8" id="KW-1133">Transmembrane helix</keyword>
<gene>
    <name evidence="10" type="ORF">GCM10009809_07820</name>
</gene>
<feature type="domain" description="Glycosyltransferase RgtA/B/C/D-like" evidence="9">
    <location>
        <begin position="58"/>
        <end position="216"/>
    </location>
</feature>
<evidence type="ECO:0000313" key="10">
    <source>
        <dbReference type="EMBL" id="GAA1714040.1"/>
    </source>
</evidence>
<feature type="transmembrane region" description="Helical" evidence="8">
    <location>
        <begin position="137"/>
        <end position="152"/>
    </location>
</feature>
<dbReference type="PANTHER" id="PTHR33908">
    <property type="entry name" value="MANNOSYLTRANSFERASE YKCB-RELATED"/>
    <property type="match status" value="1"/>
</dbReference>
<comment type="subcellular location">
    <subcellularLocation>
        <location evidence="1">Cell membrane</location>
        <topology evidence="1">Multi-pass membrane protein</topology>
    </subcellularLocation>
</comment>
<keyword evidence="7 8" id="KW-0472">Membrane</keyword>
<dbReference type="InterPro" id="IPR038731">
    <property type="entry name" value="RgtA/B/C-like"/>
</dbReference>
<dbReference type="Proteomes" id="UP001501138">
    <property type="component" value="Unassembled WGS sequence"/>
</dbReference>
<feature type="transmembrane region" description="Helical" evidence="8">
    <location>
        <begin position="12"/>
        <end position="33"/>
    </location>
</feature>
<evidence type="ECO:0000256" key="1">
    <source>
        <dbReference type="ARBA" id="ARBA00004651"/>
    </source>
</evidence>
<accession>A0ABN2IXX7</accession>
<evidence type="ECO:0000256" key="3">
    <source>
        <dbReference type="ARBA" id="ARBA00022676"/>
    </source>
</evidence>
<sequence>MTAGRTTAGRTLPAVAWLPVGAVAVALAAVLTATSGRYGYHRDELYFRMLDPAWGYVDQPPLTPGLARAFTRMLGDTVEAMRVPATLSLVGAVLLAALLARELGGRGGAQVLAAGAFGTAATPLIFGHTFLTASLDLVVWGGVLWCVARALLADHRFWVVAGAVAGVGMYNKLLVGALLGALAVGILVAGPRRALATPWPWAGAATAQVVGLPQLLYQAGHGWPQLAMGEALRAANAADVRVDMWLFQLLTLGPPLAVVWVVGLVALWRRPAWRPLRGLVVAYPVLLAFTFAAGAQVYYASGLVTAFLAAGAVVVAQWARTTARRVAVVGLVTLNAVGCALIALPLVPVTTLGETPVPDLNQTARDAVGWPDYVRQIEAVHDALPDADRERSVVVTQNYGEAGAVDRFAAHLPVYSGHNALHALGPPPDDATVAVVVGDGVSAWSRSFAACEVADRLDNGVDVDTEEQGVAVMICRDPVGGWDAVWPRLAHLD</sequence>
<dbReference type="RefSeq" id="WP_344248487.1">
    <property type="nucleotide sequence ID" value="NZ_BAAAPM010000003.1"/>
</dbReference>
<comment type="caution">
    <text evidence="10">The sequence shown here is derived from an EMBL/GenBank/DDBJ whole genome shotgun (WGS) entry which is preliminary data.</text>
</comment>
<evidence type="ECO:0000256" key="7">
    <source>
        <dbReference type="ARBA" id="ARBA00023136"/>
    </source>
</evidence>
<evidence type="ECO:0000256" key="6">
    <source>
        <dbReference type="ARBA" id="ARBA00022989"/>
    </source>
</evidence>
<protein>
    <submittedName>
        <fullName evidence="10">Glycosyltransferase family 39 protein</fullName>
    </submittedName>
</protein>
<evidence type="ECO:0000256" key="4">
    <source>
        <dbReference type="ARBA" id="ARBA00022679"/>
    </source>
</evidence>
<keyword evidence="11" id="KW-1185">Reference proteome</keyword>
<reference evidence="10 11" key="1">
    <citation type="journal article" date="2019" name="Int. J. Syst. Evol. Microbiol.">
        <title>The Global Catalogue of Microorganisms (GCM) 10K type strain sequencing project: providing services to taxonomists for standard genome sequencing and annotation.</title>
        <authorList>
            <consortium name="The Broad Institute Genomics Platform"/>
            <consortium name="The Broad Institute Genome Sequencing Center for Infectious Disease"/>
            <person name="Wu L."/>
            <person name="Ma J."/>
        </authorList>
    </citation>
    <scope>NUCLEOTIDE SEQUENCE [LARGE SCALE GENOMIC DNA]</scope>
    <source>
        <strain evidence="10 11">JCM 15589</strain>
    </source>
</reference>
<evidence type="ECO:0000256" key="5">
    <source>
        <dbReference type="ARBA" id="ARBA00022692"/>
    </source>
</evidence>
<evidence type="ECO:0000256" key="2">
    <source>
        <dbReference type="ARBA" id="ARBA00022475"/>
    </source>
</evidence>
<evidence type="ECO:0000259" key="9">
    <source>
        <dbReference type="Pfam" id="PF13231"/>
    </source>
</evidence>
<evidence type="ECO:0000313" key="11">
    <source>
        <dbReference type="Proteomes" id="UP001501138"/>
    </source>
</evidence>
<keyword evidence="2" id="KW-1003">Cell membrane</keyword>
<keyword evidence="4" id="KW-0808">Transferase</keyword>
<dbReference type="EMBL" id="BAAAPM010000003">
    <property type="protein sequence ID" value="GAA1714040.1"/>
    <property type="molecule type" value="Genomic_DNA"/>
</dbReference>
<organism evidence="10 11">
    <name type="scientific">Isoptericola hypogeus</name>
    <dbReference type="NCBI Taxonomy" id="300179"/>
    <lineage>
        <taxon>Bacteria</taxon>
        <taxon>Bacillati</taxon>
        <taxon>Actinomycetota</taxon>
        <taxon>Actinomycetes</taxon>
        <taxon>Micrococcales</taxon>
        <taxon>Promicromonosporaceae</taxon>
        <taxon>Isoptericola</taxon>
    </lineage>
</organism>
<dbReference type="InterPro" id="IPR050297">
    <property type="entry name" value="LipidA_mod_glycosyltrf_83"/>
</dbReference>
<feature type="transmembrane region" description="Helical" evidence="8">
    <location>
        <begin position="111"/>
        <end position="131"/>
    </location>
</feature>
<proteinExistence type="predicted"/>
<feature type="transmembrane region" description="Helical" evidence="8">
    <location>
        <begin position="80"/>
        <end position="99"/>
    </location>
</feature>
<feature type="transmembrane region" description="Helical" evidence="8">
    <location>
        <begin position="275"/>
        <end position="292"/>
    </location>
</feature>
<feature type="transmembrane region" description="Helical" evidence="8">
    <location>
        <begin position="173"/>
        <end position="191"/>
    </location>
</feature>
<name>A0ABN2IXX7_9MICO</name>
<evidence type="ECO:0000256" key="8">
    <source>
        <dbReference type="SAM" id="Phobius"/>
    </source>
</evidence>
<dbReference type="PANTHER" id="PTHR33908:SF11">
    <property type="entry name" value="MEMBRANE PROTEIN"/>
    <property type="match status" value="1"/>
</dbReference>